<dbReference type="GO" id="GO:0030544">
    <property type="term" value="F:Hsp70 protein binding"/>
    <property type="evidence" value="ECO:0007669"/>
    <property type="project" value="TreeGrafter"/>
</dbReference>
<dbReference type="InterPro" id="IPR036869">
    <property type="entry name" value="J_dom_sf"/>
</dbReference>
<keyword evidence="8" id="KW-1185">Reference proteome</keyword>
<dbReference type="GO" id="GO:0071218">
    <property type="term" value="P:cellular response to misfolded protein"/>
    <property type="evidence" value="ECO:0007669"/>
    <property type="project" value="TreeGrafter"/>
</dbReference>
<dbReference type="PRINTS" id="PR00625">
    <property type="entry name" value="JDOMAIN"/>
</dbReference>
<reference evidence="7 8" key="1">
    <citation type="submission" date="2017-09" db="EMBL/GenBank/DDBJ databases">
        <title>WGS assembly of Aquilegia coerulea Goldsmith.</title>
        <authorList>
            <person name="Hodges S."/>
            <person name="Kramer E."/>
            <person name="Nordborg M."/>
            <person name="Tomkins J."/>
            <person name="Borevitz J."/>
            <person name="Derieg N."/>
            <person name="Yan J."/>
            <person name="Mihaltcheva S."/>
            <person name="Hayes R.D."/>
            <person name="Rokhsar D."/>
        </authorList>
    </citation>
    <scope>NUCLEOTIDE SEQUENCE [LARGE SCALE GENOMIC DNA]</scope>
    <source>
        <strain evidence="8">cv. Goldsmith</strain>
    </source>
</reference>
<dbReference type="SUPFAM" id="SSF46565">
    <property type="entry name" value="Chaperone J-domain"/>
    <property type="match status" value="1"/>
</dbReference>
<sequence>MDRNNEEEALNCFNFGNQADDDDRIRALKFIQNARRLDPNPTILPAVNSIASSHTSDEFSSLKNKRQGTSSVKNRVNSNGYSLKSYTDEESSLIRQIKKQKGYYGILGLKRNCSIEDVRKSYMNLSLKVHPDKNKAPGAEEAFKAVSKAFQCLGNEENKKIYDLVGLEEDDVVHKRRGARKGSKDFNVFNYEDDFDANQIFRTFFFGAGVPSSTNEIADSVQTGDHRSSKFNVCSLIQLIPFFLVIVSNFWPSSQPVYSLNRSHLYEHQFSTQRGVNYYVKTTKFEQEYPPNSPDRVALEEQINQNYNSLLKQNCRFESRRYDQGLIHETPHCDRLKQCDRLT</sequence>
<dbReference type="Pfam" id="PF09320">
    <property type="entry name" value="DUF1977"/>
    <property type="match status" value="1"/>
</dbReference>
<dbReference type="PANTHER" id="PTHR43908">
    <property type="entry name" value="AT29763P-RELATED"/>
    <property type="match status" value="1"/>
</dbReference>
<evidence type="ECO:0000313" key="7">
    <source>
        <dbReference type="EMBL" id="PIA65643.1"/>
    </source>
</evidence>
<evidence type="ECO:0000259" key="6">
    <source>
        <dbReference type="PROSITE" id="PS50076"/>
    </source>
</evidence>
<name>A0A2G5FCA6_AQUCA</name>
<evidence type="ECO:0000256" key="1">
    <source>
        <dbReference type="ARBA" id="ARBA00004389"/>
    </source>
</evidence>
<organism evidence="7 8">
    <name type="scientific">Aquilegia coerulea</name>
    <name type="common">Rocky mountain columbine</name>
    <dbReference type="NCBI Taxonomy" id="218851"/>
    <lineage>
        <taxon>Eukaryota</taxon>
        <taxon>Viridiplantae</taxon>
        <taxon>Streptophyta</taxon>
        <taxon>Embryophyta</taxon>
        <taxon>Tracheophyta</taxon>
        <taxon>Spermatophyta</taxon>
        <taxon>Magnoliopsida</taxon>
        <taxon>Ranunculales</taxon>
        <taxon>Ranunculaceae</taxon>
        <taxon>Thalictroideae</taxon>
        <taxon>Aquilegia</taxon>
    </lineage>
</organism>
<feature type="domain" description="J" evidence="6">
    <location>
        <begin position="102"/>
        <end position="166"/>
    </location>
</feature>
<evidence type="ECO:0000256" key="3">
    <source>
        <dbReference type="ARBA" id="ARBA00022824"/>
    </source>
</evidence>
<dbReference type="AlphaFoldDB" id="A0A2G5FCA6"/>
<gene>
    <name evidence="7" type="ORF">AQUCO_00100863v1</name>
</gene>
<dbReference type="OrthoDB" id="10250354at2759"/>
<keyword evidence="2" id="KW-0812">Transmembrane</keyword>
<dbReference type="PANTHER" id="PTHR43908:SF3">
    <property type="entry name" value="AT29763P-RELATED"/>
    <property type="match status" value="1"/>
</dbReference>
<keyword evidence="4" id="KW-1133">Transmembrane helix</keyword>
<keyword evidence="5" id="KW-0472">Membrane</keyword>
<dbReference type="CDD" id="cd06257">
    <property type="entry name" value="DnaJ"/>
    <property type="match status" value="1"/>
</dbReference>
<dbReference type="Pfam" id="PF00226">
    <property type="entry name" value="DnaJ"/>
    <property type="match status" value="1"/>
</dbReference>
<dbReference type="PROSITE" id="PS50076">
    <property type="entry name" value="DNAJ_2"/>
    <property type="match status" value="1"/>
</dbReference>
<dbReference type="PROSITE" id="PS00636">
    <property type="entry name" value="DNAJ_1"/>
    <property type="match status" value="1"/>
</dbReference>
<evidence type="ECO:0000256" key="4">
    <source>
        <dbReference type="ARBA" id="ARBA00022989"/>
    </source>
</evidence>
<dbReference type="Gene3D" id="1.10.287.110">
    <property type="entry name" value="DnaJ domain"/>
    <property type="match status" value="1"/>
</dbReference>
<dbReference type="InterPro" id="IPR051100">
    <property type="entry name" value="DnaJ_subfamily_B/C"/>
</dbReference>
<dbReference type="InterPro" id="IPR015399">
    <property type="entry name" value="DUF1977_DnaJ-like"/>
</dbReference>
<evidence type="ECO:0000256" key="5">
    <source>
        <dbReference type="ARBA" id="ARBA00023136"/>
    </source>
</evidence>
<dbReference type="Proteomes" id="UP000230069">
    <property type="component" value="Unassembled WGS sequence"/>
</dbReference>
<evidence type="ECO:0000256" key="2">
    <source>
        <dbReference type="ARBA" id="ARBA00022692"/>
    </source>
</evidence>
<dbReference type="InParanoid" id="A0A2G5FCA6"/>
<accession>A0A2G5FCA6</accession>
<dbReference type="GO" id="GO:0005789">
    <property type="term" value="C:endoplasmic reticulum membrane"/>
    <property type="evidence" value="ECO:0007669"/>
    <property type="project" value="UniProtKB-SubCell"/>
</dbReference>
<keyword evidence="3" id="KW-0256">Endoplasmic reticulum</keyword>
<dbReference type="STRING" id="218851.A0A2G5FCA6"/>
<protein>
    <recommendedName>
        <fullName evidence="6">J domain-containing protein</fullName>
    </recommendedName>
</protein>
<dbReference type="SMART" id="SM00271">
    <property type="entry name" value="DnaJ"/>
    <property type="match status" value="1"/>
</dbReference>
<proteinExistence type="predicted"/>
<dbReference type="InterPro" id="IPR001623">
    <property type="entry name" value="DnaJ_domain"/>
</dbReference>
<dbReference type="InterPro" id="IPR018253">
    <property type="entry name" value="DnaJ_domain_CS"/>
</dbReference>
<evidence type="ECO:0000313" key="8">
    <source>
        <dbReference type="Proteomes" id="UP000230069"/>
    </source>
</evidence>
<comment type="subcellular location">
    <subcellularLocation>
        <location evidence="1">Endoplasmic reticulum membrane</location>
        <topology evidence="1">Single-pass membrane protein</topology>
    </subcellularLocation>
</comment>
<dbReference type="EMBL" id="KZ305018">
    <property type="protein sequence ID" value="PIA65643.1"/>
    <property type="molecule type" value="Genomic_DNA"/>
</dbReference>